<feature type="domain" description="DUF7768" evidence="1">
    <location>
        <begin position="2"/>
        <end position="95"/>
    </location>
</feature>
<sequence length="102" mass="11536">MIVYIAAPYSRGDVAQNVHNVIKVANAIIERGHTPYIPHLTHFWHLITPKPYEFWLDYDLKFLPKCDCLLRTLGASSGGDVEVEGARKLGIPVYYKIKDIPG</sequence>
<dbReference type="Gene3D" id="3.40.50.10400">
    <property type="entry name" value="Hypothetical protein PA1492"/>
    <property type="match status" value="1"/>
</dbReference>
<gene>
    <name evidence="2" type="ORF">LCGC14_2056750</name>
</gene>
<protein>
    <recommendedName>
        <fullName evidence="1">DUF7768 domain-containing protein</fullName>
    </recommendedName>
</protein>
<comment type="caution">
    <text evidence="2">The sequence shown here is derived from an EMBL/GenBank/DDBJ whole genome shotgun (WGS) entry which is preliminary data.</text>
</comment>
<evidence type="ECO:0000313" key="2">
    <source>
        <dbReference type="EMBL" id="KKL75255.1"/>
    </source>
</evidence>
<reference evidence="2" key="1">
    <citation type="journal article" date="2015" name="Nature">
        <title>Complex archaea that bridge the gap between prokaryotes and eukaryotes.</title>
        <authorList>
            <person name="Spang A."/>
            <person name="Saw J.H."/>
            <person name="Jorgensen S.L."/>
            <person name="Zaremba-Niedzwiedzka K."/>
            <person name="Martijn J."/>
            <person name="Lind A.E."/>
            <person name="van Eijk R."/>
            <person name="Schleper C."/>
            <person name="Guy L."/>
            <person name="Ettema T.J."/>
        </authorList>
    </citation>
    <scope>NUCLEOTIDE SEQUENCE</scope>
</reference>
<name>A0A0F9H0Y2_9ZZZZ</name>
<dbReference type="Pfam" id="PF24963">
    <property type="entry name" value="DUF7768"/>
    <property type="match status" value="1"/>
</dbReference>
<accession>A0A0F9H0Y2</accession>
<dbReference type="SUPFAM" id="SSF52309">
    <property type="entry name" value="N-(deoxy)ribosyltransferase-like"/>
    <property type="match status" value="1"/>
</dbReference>
<dbReference type="InterPro" id="IPR056670">
    <property type="entry name" value="DUF7768"/>
</dbReference>
<dbReference type="EMBL" id="LAZR01024403">
    <property type="protein sequence ID" value="KKL75255.1"/>
    <property type="molecule type" value="Genomic_DNA"/>
</dbReference>
<evidence type="ECO:0000259" key="1">
    <source>
        <dbReference type="Pfam" id="PF24963"/>
    </source>
</evidence>
<organism evidence="2">
    <name type="scientific">marine sediment metagenome</name>
    <dbReference type="NCBI Taxonomy" id="412755"/>
    <lineage>
        <taxon>unclassified sequences</taxon>
        <taxon>metagenomes</taxon>
        <taxon>ecological metagenomes</taxon>
    </lineage>
</organism>
<dbReference type="AlphaFoldDB" id="A0A0F9H0Y2"/>
<proteinExistence type="predicted"/>